<feature type="transmembrane region" description="Helical" evidence="1">
    <location>
        <begin position="149"/>
        <end position="175"/>
    </location>
</feature>
<name>A0ABM8UMD0_9BACT</name>
<dbReference type="PANTHER" id="PTHR30188">
    <property type="entry name" value="ABC TRANSPORTER PERMEASE PROTEIN-RELATED"/>
    <property type="match status" value="1"/>
</dbReference>
<dbReference type="Pfam" id="PF02405">
    <property type="entry name" value="MlaE"/>
    <property type="match status" value="1"/>
</dbReference>
<keyword evidence="1" id="KW-0472">Membrane</keyword>
<proteinExistence type="predicted"/>
<keyword evidence="1" id="KW-1133">Transmembrane helix</keyword>
<feature type="transmembrane region" description="Helical" evidence="1">
    <location>
        <begin position="196"/>
        <end position="222"/>
    </location>
</feature>
<dbReference type="InterPro" id="IPR030802">
    <property type="entry name" value="Permease_MalE"/>
</dbReference>
<feature type="transmembrane region" description="Helical" evidence="1">
    <location>
        <begin position="234"/>
        <end position="256"/>
    </location>
</feature>
<accession>A0ABM8UMD0</accession>
<gene>
    <name evidence="2" type="ORF">DYBT9623_01390</name>
</gene>
<organism evidence="2 3">
    <name type="scientific">Dyadobacter linearis</name>
    <dbReference type="NCBI Taxonomy" id="2823330"/>
    <lineage>
        <taxon>Bacteria</taxon>
        <taxon>Pseudomonadati</taxon>
        <taxon>Bacteroidota</taxon>
        <taxon>Cytophagia</taxon>
        <taxon>Cytophagales</taxon>
        <taxon>Spirosomataceae</taxon>
        <taxon>Dyadobacter</taxon>
    </lineage>
</organism>
<evidence type="ECO:0000313" key="2">
    <source>
        <dbReference type="EMBL" id="CAG5068658.1"/>
    </source>
</evidence>
<evidence type="ECO:0000313" key="3">
    <source>
        <dbReference type="Proteomes" id="UP000679725"/>
    </source>
</evidence>
<keyword evidence="3" id="KW-1185">Reference proteome</keyword>
<evidence type="ECO:0000256" key="1">
    <source>
        <dbReference type="SAM" id="Phobius"/>
    </source>
</evidence>
<evidence type="ECO:0008006" key="4">
    <source>
        <dbReference type="Google" id="ProtNLM"/>
    </source>
</evidence>
<dbReference type="PANTHER" id="PTHR30188:SF4">
    <property type="entry name" value="PROTEIN TRIGALACTOSYLDIACYLGLYCEROL 1, CHLOROPLASTIC"/>
    <property type="match status" value="1"/>
</dbReference>
<feature type="transmembrane region" description="Helical" evidence="1">
    <location>
        <begin position="12"/>
        <end position="32"/>
    </location>
</feature>
<feature type="transmembrane region" description="Helical" evidence="1">
    <location>
        <begin position="52"/>
        <end position="72"/>
    </location>
</feature>
<dbReference type="EMBL" id="CAJRAU010000002">
    <property type="protein sequence ID" value="CAG5068658.1"/>
    <property type="molecule type" value="Genomic_DNA"/>
</dbReference>
<dbReference type="RefSeq" id="WP_215232794.1">
    <property type="nucleotide sequence ID" value="NZ_CAJRAU010000002.1"/>
</dbReference>
<comment type="caution">
    <text evidence="2">The sequence shown here is derived from an EMBL/GenBank/DDBJ whole genome shotgun (WGS) entry which is preliminary data.</text>
</comment>
<dbReference type="Proteomes" id="UP000679725">
    <property type="component" value="Unassembled WGS sequence"/>
</dbReference>
<reference evidence="2 3" key="1">
    <citation type="submission" date="2021-04" db="EMBL/GenBank/DDBJ databases">
        <authorList>
            <person name="Rodrigo-Torres L."/>
            <person name="Arahal R. D."/>
            <person name="Lucena T."/>
        </authorList>
    </citation>
    <scope>NUCLEOTIDE SEQUENCE [LARGE SCALE GENOMIC DNA]</scope>
    <source>
        <strain evidence="2 3">CECT 9623</strain>
    </source>
</reference>
<feature type="transmembrane region" description="Helical" evidence="1">
    <location>
        <begin position="84"/>
        <end position="108"/>
    </location>
</feature>
<sequence>MSAKKREHVYTRRLDSAFLAVYNGYVFFLRFFREVFKGRMEFQEIVKQCYAIGNKSLLLIGMTGFITGMVFTKQSRPSLAEFGAVSWLPSLVAIAIVRALAALVTALISAGKIGSSIGAELGSMRVTEQIDAMEVSAVNPFKFLVVTRVLASTIAIPILMFYCTAVSLLGAFLNVTLNEGTSFIAFFESAFEQITFLDIFTSLAKSIAYGFTIGIVGCYQGYNASKGTEGVGKAANSAVVISMFLIFIEEVIIVQVSNYFRI</sequence>
<keyword evidence="1" id="KW-0812">Transmembrane</keyword>
<protein>
    <recommendedName>
        <fullName evidence="4">ABC transporter permease</fullName>
    </recommendedName>
</protein>